<dbReference type="Proteomes" id="UP000186817">
    <property type="component" value="Unassembled WGS sequence"/>
</dbReference>
<gene>
    <name evidence="4" type="ORF">AK812_SmicGene38559</name>
</gene>
<accession>A0A1Q9CDF1</accession>
<dbReference type="PANTHER" id="PTHR34512:SF30">
    <property type="entry name" value="OUTER MEMBRANE PROTEIN ASSEMBLY FACTOR BAMB"/>
    <property type="match status" value="1"/>
</dbReference>
<name>A0A1Q9CDF1_SYMMI</name>
<sequence length="534" mass="57907">MPAMPAMPAMWRLLGACLAVQPAWQAVATEATEAAETCATGHCEPKEGASSSSGSGRQHWWPYQKGTPGRTGYSPYAMPDITKGPAWTQEAPHGDVVRSTPLIDDQKNIYVTTVAGRTYKLSGMDGKPLWSHYTGSRGSVPGVPSLWDSVMLMLTKNGFLIALDLDTGVERWEKQIVPQVAASCDCGLMTQGILVVAVMDPEPLKLWTDPNTFRWNNRILGLSLDDGSFRWSFAPKQPTYNFQGSTIHDGTFVFQDVTGGVYRMSTEGRLIWHSATPDRVSGTTAAAVIHDGRVFAVSNLGGGPQLYGTEGKGLLHVYGYEDGTFLWSQDLPYEGNQAVAVGDLVGSKSRASLVLGMGKNPWLPVYANWGMVLIPIIGFKAAKMFLLPFHWLSLSYPSLFAKKQGRSIVALDAATGNVLWYHEMEPYQRPAAMGDSELLIERYDSIAHGTNPNNDPWCLPDANAQPVIDGAGTALVPFQDGKIYAIRDENGDGKISPEEVKEHLVGAAFQASPALAPGLLAVVDCSGRLEVFRD</sequence>
<dbReference type="InterPro" id="IPR011047">
    <property type="entry name" value="Quinoprotein_ADH-like_sf"/>
</dbReference>
<dbReference type="PANTHER" id="PTHR34512">
    <property type="entry name" value="CELL SURFACE PROTEIN"/>
    <property type="match status" value="1"/>
</dbReference>
<dbReference type="InterPro" id="IPR002048">
    <property type="entry name" value="EF_hand_dom"/>
</dbReference>
<protein>
    <recommendedName>
        <fullName evidence="3">EF-hand domain-containing protein</fullName>
    </recommendedName>
</protein>
<dbReference type="Gene3D" id="2.130.10.10">
    <property type="entry name" value="YVTN repeat-like/Quinoprotein amine dehydrogenase"/>
    <property type="match status" value="2"/>
</dbReference>
<dbReference type="EMBL" id="LSRX01001328">
    <property type="protein sequence ID" value="OLP80964.1"/>
    <property type="molecule type" value="Genomic_DNA"/>
</dbReference>
<feature type="domain" description="EF-hand" evidence="3">
    <location>
        <begin position="482"/>
        <end position="510"/>
    </location>
</feature>
<dbReference type="PROSITE" id="PS50222">
    <property type="entry name" value="EF_HAND_2"/>
    <property type="match status" value="1"/>
</dbReference>
<dbReference type="GO" id="GO:0005509">
    <property type="term" value="F:calcium ion binding"/>
    <property type="evidence" value="ECO:0007669"/>
    <property type="project" value="InterPro"/>
</dbReference>
<dbReference type="SUPFAM" id="SSF50998">
    <property type="entry name" value="Quinoprotein alcohol dehydrogenase-like"/>
    <property type="match status" value="2"/>
</dbReference>
<evidence type="ECO:0000256" key="1">
    <source>
        <dbReference type="SAM" id="MobiDB-lite"/>
    </source>
</evidence>
<reference evidence="4 5" key="1">
    <citation type="submission" date="2016-02" db="EMBL/GenBank/DDBJ databases">
        <title>Genome analysis of coral dinoflagellate symbionts highlights evolutionary adaptations to a symbiotic lifestyle.</title>
        <authorList>
            <person name="Aranda M."/>
            <person name="Li Y."/>
            <person name="Liew Y.J."/>
            <person name="Baumgarten S."/>
            <person name="Simakov O."/>
            <person name="Wilson M."/>
            <person name="Piel J."/>
            <person name="Ashoor H."/>
            <person name="Bougouffa S."/>
            <person name="Bajic V.B."/>
            <person name="Ryu T."/>
            <person name="Ravasi T."/>
            <person name="Bayer T."/>
            <person name="Micklem G."/>
            <person name="Kim H."/>
            <person name="Bhak J."/>
            <person name="Lajeunesse T.C."/>
            <person name="Voolstra C.R."/>
        </authorList>
    </citation>
    <scope>NUCLEOTIDE SEQUENCE [LARGE SCALE GENOMIC DNA]</scope>
    <source>
        <strain evidence="4 5">CCMP2467</strain>
    </source>
</reference>
<evidence type="ECO:0000256" key="2">
    <source>
        <dbReference type="SAM" id="SignalP"/>
    </source>
</evidence>
<feature type="chain" id="PRO_5043624160" description="EF-hand domain-containing protein" evidence="2">
    <location>
        <begin position="20"/>
        <end position="534"/>
    </location>
</feature>
<dbReference type="OrthoDB" id="408325at2759"/>
<evidence type="ECO:0000259" key="3">
    <source>
        <dbReference type="PROSITE" id="PS50222"/>
    </source>
</evidence>
<dbReference type="InterPro" id="IPR018391">
    <property type="entry name" value="PQQ_b-propeller_rpt"/>
</dbReference>
<dbReference type="InterPro" id="IPR015943">
    <property type="entry name" value="WD40/YVTN_repeat-like_dom_sf"/>
</dbReference>
<feature type="signal peptide" evidence="2">
    <location>
        <begin position="1"/>
        <end position="19"/>
    </location>
</feature>
<keyword evidence="2" id="KW-0732">Signal</keyword>
<organism evidence="4 5">
    <name type="scientific">Symbiodinium microadriaticum</name>
    <name type="common">Dinoflagellate</name>
    <name type="synonym">Zooxanthella microadriatica</name>
    <dbReference type="NCBI Taxonomy" id="2951"/>
    <lineage>
        <taxon>Eukaryota</taxon>
        <taxon>Sar</taxon>
        <taxon>Alveolata</taxon>
        <taxon>Dinophyceae</taxon>
        <taxon>Suessiales</taxon>
        <taxon>Symbiodiniaceae</taxon>
        <taxon>Symbiodinium</taxon>
    </lineage>
</organism>
<feature type="region of interest" description="Disordered" evidence="1">
    <location>
        <begin position="42"/>
        <end position="65"/>
    </location>
</feature>
<proteinExistence type="predicted"/>
<dbReference type="PROSITE" id="PS00018">
    <property type="entry name" value="EF_HAND_1"/>
    <property type="match status" value="1"/>
</dbReference>
<evidence type="ECO:0000313" key="4">
    <source>
        <dbReference type="EMBL" id="OLP80964.1"/>
    </source>
</evidence>
<dbReference type="SMART" id="SM00564">
    <property type="entry name" value="PQQ"/>
    <property type="match status" value="4"/>
</dbReference>
<dbReference type="AlphaFoldDB" id="A0A1Q9CDF1"/>
<dbReference type="Pfam" id="PF13360">
    <property type="entry name" value="PQQ_2"/>
    <property type="match status" value="1"/>
</dbReference>
<dbReference type="InterPro" id="IPR002372">
    <property type="entry name" value="PQQ_rpt_dom"/>
</dbReference>
<comment type="caution">
    <text evidence="4">The sequence shown here is derived from an EMBL/GenBank/DDBJ whole genome shotgun (WGS) entry which is preliminary data.</text>
</comment>
<keyword evidence="5" id="KW-1185">Reference proteome</keyword>
<evidence type="ECO:0000313" key="5">
    <source>
        <dbReference type="Proteomes" id="UP000186817"/>
    </source>
</evidence>
<dbReference type="InterPro" id="IPR018247">
    <property type="entry name" value="EF_Hand_1_Ca_BS"/>
</dbReference>